<reference evidence="1" key="2">
    <citation type="submission" date="2022-01" db="EMBL/GenBank/DDBJ databases">
        <authorList>
            <person name="Yamashiro T."/>
            <person name="Shiraishi A."/>
            <person name="Satake H."/>
            <person name="Nakayama K."/>
        </authorList>
    </citation>
    <scope>NUCLEOTIDE SEQUENCE</scope>
</reference>
<reference evidence="1" key="1">
    <citation type="journal article" date="2022" name="Int. J. Mol. Sci.">
        <title>Draft Genome of Tanacetum Coccineum: Genomic Comparison of Closely Related Tanacetum-Family Plants.</title>
        <authorList>
            <person name="Yamashiro T."/>
            <person name="Shiraishi A."/>
            <person name="Nakayama K."/>
            <person name="Satake H."/>
        </authorList>
    </citation>
    <scope>NUCLEOTIDE SEQUENCE</scope>
</reference>
<gene>
    <name evidence="1" type="ORF">Tco_0859873</name>
</gene>
<keyword evidence="2" id="KW-1185">Reference proteome</keyword>
<dbReference type="EMBL" id="BQNB010013180">
    <property type="protein sequence ID" value="GJT12831.1"/>
    <property type="molecule type" value="Genomic_DNA"/>
</dbReference>
<dbReference type="Proteomes" id="UP001151760">
    <property type="component" value="Unassembled WGS sequence"/>
</dbReference>
<proteinExistence type="predicted"/>
<name>A0ABQ5BD93_9ASTR</name>
<protein>
    <submittedName>
        <fullName evidence="1">Uncharacterized protein</fullName>
    </submittedName>
</protein>
<sequence length="203" mass="23968">MEQFNYFFFVHFDSAIYWNNALHWLETKNRQLTHYKLNIEDHEHPIITTIQIPQGLQHEKNFFESYGNMFPMIITIQIPYMLHLEGKLFESRGCLLIVHRDYIGSSDFTTYEMMKGCYVWLINYLVDIDDFLSPLLEGCSIWFIVQSIVLGERENDSFLMINLSRKVVEYNLTSKTLRKIYDMGSNQVADDYLDGFIPSSTSV</sequence>
<accession>A0ABQ5BD93</accession>
<evidence type="ECO:0000313" key="2">
    <source>
        <dbReference type="Proteomes" id="UP001151760"/>
    </source>
</evidence>
<organism evidence="1 2">
    <name type="scientific">Tanacetum coccineum</name>
    <dbReference type="NCBI Taxonomy" id="301880"/>
    <lineage>
        <taxon>Eukaryota</taxon>
        <taxon>Viridiplantae</taxon>
        <taxon>Streptophyta</taxon>
        <taxon>Embryophyta</taxon>
        <taxon>Tracheophyta</taxon>
        <taxon>Spermatophyta</taxon>
        <taxon>Magnoliopsida</taxon>
        <taxon>eudicotyledons</taxon>
        <taxon>Gunneridae</taxon>
        <taxon>Pentapetalae</taxon>
        <taxon>asterids</taxon>
        <taxon>campanulids</taxon>
        <taxon>Asterales</taxon>
        <taxon>Asteraceae</taxon>
        <taxon>Asteroideae</taxon>
        <taxon>Anthemideae</taxon>
        <taxon>Anthemidinae</taxon>
        <taxon>Tanacetum</taxon>
    </lineage>
</organism>
<evidence type="ECO:0000313" key="1">
    <source>
        <dbReference type="EMBL" id="GJT12831.1"/>
    </source>
</evidence>
<comment type="caution">
    <text evidence="1">The sequence shown here is derived from an EMBL/GenBank/DDBJ whole genome shotgun (WGS) entry which is preliminary data.</text>
</comment>